<dbReference type="AlphaFoldDB" id="A0A242JWR3"/>
<accession>A0A242JWR3</accession>
<dbReference type="GO" id="GO:0005886">
    <property type="term" value="C:plasma membrane"/>
    <property type="evidence" value="ECO:0007669"/>
    <property type="project" value="TreeGrafter"/>
</dbReference>
<feature type="domain" description="Prepilin peptidase A24 N-terminal" evidence="2">
    <location>
        <begin position="6"/>
        <end position="87"/>
    </location>
</feature>
<keyword evidence="1" id="KW-0472">Membrane</keyword>
<keyword evidence="4" id="KW-1185">Reference proteome</keyword>
<dbReference type="Proteomes" id="UP000194933">
    <property type="component" value="Unassembled WGS sequence"/>
</dbReference>
<organism evidence="3 4">
    <name type="scientific">Candidatus Enterococcus wittei</name>
    <dbReference type="NCBI Taxonomy" id="1987383"/>
    <lineage>
        <taxon>Bacteria</taxon>
        <taxon>Bacillati</taxon>
        <taxon>Bacillota</taxon>
        <taxon>Bacilli</taxon>
        <taxon>Lactobacillales</taxon>
        <taxon>Enterococcaceae</taxon>
        <taxon>Enterococcus</taxon>
    </lineage>
</organism>
<dbReference type="PANTHER" id="PTHR30487:SF0">
    <property type="entry name" value="PREPILIN LEADER PEPTIDASE_N-METHYLTRANSFERASE-RELATED"/>
    <property type="match status" value="1"/>
</dbReference>
<evidence type="ECO:0000313" key="4">
    <source>
        <dbReference type="Proteomes" id="UP000194933"/>
    </source>
</evidence>
<comment type="caution">
    <text evidence="3">The sequence shown here is derived from an EMBL/GenBank/DDBJ whole genome shotgun (WGS) entry which is preliminary data.</text>
</comment>
<feature type="transmembrane region" description="Helical" evidence="1">
    <location>
        <begin position="120"/>
        <end position="136"/>
    </location>
</feature>
<dbReference type="GO" id="GO:0004190">
    <property type="term" value="F:aspartic-type endopeptidase activity"/>
    <property type="evidence" value="ECO:0007669"/>
    <property type="project" value="TreeGrafter"/>
</dbReference>
<evidence type="ECO:0000259" key="2">
    <source>
        <dbReference type="Pfam" id="PF06750"/>
    </source>
</evidence>
<dbReference type="RefSeq" id="WP_086285667.1">
    <property type="nucleotide sequence ID" value="NZ_NGMO01000005.1"/>
</dbReference>
<sequence length="227" mass="26299">MLIYFIIGCCIGSFLCLIAQRIPQGHSIISPRSHCVNCKKVLCWYELLPLISIAMQRFRCRHCHARLSWIYPIAELTGGSLVMYVEIYFKQNKWFLLLWLLCSLMFSLMDVLYFSIDAHLLYLSWGLLWIIWLMTGNFHWKSSLVVSLIGFLALHYGQIYLGAGDSLLLISWSGGLALDQILHVIFIASLFALIFFFSTFILFQKKIEKLPFVPFLSTALWLVLHFS</sequence>
<keyword evidence="1" id="KW-0812">Transmembrane</keyword>
<gene>
    <name evidence="3" type="ORF">A5844_002656</name>
</gene>
<feature type="transmembrane region" description="Helical" evidence="1">
    <location>
        <begin position="181"/>
        <end position="203"/>
    </location>
</feature>
<dbReference type="InterPro" id="IPR010627">
    <property type="entry name" value="Prepilin_pept_A24_N"/>
</dbReference>
<proteinExistence type="predicted"/>
<name>A0A242JWR3_9ENTE</name>
<reference evidence="3 4" key="1">
    <citation type="submission" date="2017-05" db="EMBL/GenBank/DDBJ databases">
        <title>The Genome Sequence of Enterococcus sp. 10A9_DIV0425.</title>
        <authorList>
            <consortium name="The Broad Institute Genomics Platform"/>
            <consortium name="The Broad Institute Genomic Center for Infectious Diseases"/>
            <person name="Earl A."/>
            <person name="Manson A."/>
            <person name="Schwartman J."/>
            <person name="Gilmore M."/>
            <person name="Abouelleil A."/>
            <person name="Cao P."/>
            <person name="Chapman S."/>
            <person name="Cusick C."/>
            <person name="Shea T."/>
            <person name="Young S."/>
            <person name="Neafsey D."/>
            <person name="Nusbaum C."/>
            <person name="Birren B."/>
        </authorList>
    </citation>
    <scope>NUCLEOTIDE SEQUENCE [LARGE SCALE GENOMIC DNA]</scope>
    <source>
        <strain evidence="3 4">10A9_DIV0425</strain>
    </source>
</reference>
<dbReference type="PANTHER" id="PTHR30487">
    <property type="entry name" value="TYPE 4 PREPILIN-LIKE PROTEINS LEADER PEPTIDE-PROCESSING ENZYME"/>
    <property type="match status" value="1"/>
</dbReference>
<keyword evidence="1" id="KW-1133">Transmembrane helix</keyword>
<dbReference type="GO" id="GO:0006465">
    <property type="term" value="P:signal peptide processing"/>
    <property type="evidence" value="ECO:0007669"/>
    <property type="project" value="TreeGrafter"/>
</dbReference>
<dbReference type="InterPro" id="IPR050882">
    <property type="entry name" value="Prepilin_peptidase/N-MTase"/>
</dbReference>
<dbReference type="Pfam" id="PF06750">
    <property type="entry name" value="A24_N_bact"/>
    <property type="match status" value="1"/>
</dbReference>
<dbReference type="STRING" id="1987383.A5844_002656"/>
<evidence type="ECO:0000313" key="3">
    <source>
        <dbReference type="EMBL" id="OTP06950.1"/>
    </source>
</evidence>
<protein>
    <recommendedName>
        <fullName evidence="2">Prepilin peptidase A24 N-terminal domain-containing protein</fullName>
    </recommendedName>
</protein>
<dbReference type="EMBL" id="NGMO01000005">
    <property type="protein sequence ID" value="OTP06950.1"/>
    <property type="molecule type" value="Genomic_DNA"/>
</dbReference>
<feature type="transmembrane region" description="Helical" evidence="1">
    <location>
        <begin position="143"/>
        <end position="161"/>
    </location>
</feature>
<feature type="transmembrane region" description="Helical" evidence="1">
    <location>
        <begin position="96"/>
        <end position="114"/>
    </location>
</feature>
<feature type="transmembrane region" description="Helical" evidence="1">
    <location>
        <begin position="69"/>
        <end position="89"/>
    </location>
</feature>
<evidence type="ECO:0000256" key="1">
    <source>
        <dbReference type="SAM" id="Phobius"/>
    </source>
</evidence>